<sequence>MTFEILPDCKNYCQRQEQLMEQGRRMRAANLRRQCDLCALTHSMLEAALLSKTWRISWVGSSPVHIHTRSELHHLEADRDHLKSGSQSSCLVRTRVRMSVFSPGVKQTLVCVKQAKRGRCEYTLKTS</sequence>
<evidence type="ECO:0000313" key="2">
    <source>
        <dbReference type="Proteomes" id="UP001469553"/>
    </source>
</evidence>
<dbReference type="Proteomes" id="UP001469553">
    <property type="component" value="Unassembled WGS sequence"/>
</dbReference>
<evidence type="ECO:0000313" key="1">
    <source>
        <dbReference type="EMBL" id="MEQ2281826.1"/>
    </source>
</evidence>
<gene>
    <name evidence="1" type="ORF">AMECASPLE_034392</name>
</gene>
<keyword evidence="2" id="KW-1185">Reference proteome</keyword>
<protein>
    <submittedName>
        <fullName evidence="1">Uncharacterized protein</fullName>
    </submittedName>
</protein>
<reference evidence="1 2" key="1">
    <citation type="submission" date="2021-06" db="EMBL/GenBank/DDBJ databases">
        <authorList>
            <person name="Palmer J.M."/>
        </authorList>
    </citation>
    <scope>NUCLEOTIDE SEQUENCE [LARGE SCALE GENOMIC DNA]</scope>
    <source>
        <strain evidence="1 2">AS_MEX2019</strain>
        <tissue evidence="1">Muscle</tissue>
    </source>
</reference>
<accession>A0ABV0XK24</accession>
<dbReference type="EMBL" id="JAHRIP010004857">
    <property type="protein sequence ID" value="MEQ2281826.1"/>
    <property type="molecule type" value="Genomic_DNA"/>
</dbReference>
<comment type="caution">
    <text evidence="1">The sequence shown here is derived from an EMBL/GenBank/DDBJ whole genome shotgun (WGS) entry which is preliminary data.</text>
</comment>
<organism evidence="1 2">
    <name type="scientific">Ameca splendens</name>
    <dbReference type="NCBI Taxonomy" id="208324"/>
    <lineage>
        <taxon>Eukaryota</taxon>
        <taxon>Metazoa</taxon>
        <taxon>Chordata</taxon>
        <taxon>Craniata</taxon>
        <taxon>Vertebrata</taxon>
        <taxon>Euteleostomi</taxon>
        <taxon>Actinopterygii</taxon>
        <taxon>Neopterygii</taxon>
        <taxon>Teleostei</taxon>
        <taxon>Neoteleostei</taxon>
        <taxon>Acanthomorphata</taxon>
        <taxon>Ovalentaria</taxon>
        <taxon>Atherinomorphae</taxon>
        <taxon>Cyprinodontiformes</taxon>
        <taxon>Goodeidae</taxon>
        <taxon>Ameca</taxon>
    </lineage>
</organism>
<name>A0ABV0XK24_9TELE</name>
<proteinExistence type="predicted"/>